<dbReference type="Proteomes" id="UP001060085">
    <property type="component" value="Linkage Group LG04"/>
</dbReference>
<organism evidence="1 2">
    <name type="scientific">Catharanthus roseus</name>
    <name type="common">Madagascar periwinkle</name>
    <name type="synonym">Vinca rosea</name>
    <dbReference type="NCBI Taxonomy" id="4058"/>
    <lineage>
        <taxon>Eukaryota</taxon>
        <taxon>Viridiplantae</taxon>
        <taxon>Streptophyta</taxon>
        <taxon>Embryophyta</taxon>
        <taxon>Tracheophyta</taxon>
        <taxon>Spermatophyta</taxon>
        <taxon>Magnoliopsida</taxon>
        <taxon>eudicotyledons</taxon>
        <taxon>Gunneridae</taxon>
        <taxon>Pentapetalae</taxon>
        <taxon>asterids</taxon>
        <taxon>lamiids</taxon>
        <taxon>Gentianales</taxon>
        <taxon>Apocynaceae</taxon>
        <taxon>Rauvolfioideae</taxon>
        <taxon>Vinceae</taxon>
        <taxon>Catharanthinae</taxon>
        <taxon>Catharanthus</taxon>
    </lineage>
</organism>
<keyword evidence="2" id="KW-1185">Reference proteome</keyword>
<name>A0ACC0B152_CATRO</name>
<accession>A0ACC0B152</accession>
<dbReference type="EMBL" id="CM044704">
    <property type="protein sequence ID" value="KAI5666016.1"/>
    <property type="molecule type" value="Genomic_DNA"/>
</dbReference>
<sequence length="66" mass="7260">MARGTAGRDIPGSSTGTEGSLWTQLWAAPPKNEKIEELKNIAATLNETEVPSEDDWDYDEGYNCND</sequence>
<comment type="caution">
    <text evidence="1">The sequence shown here is derived from an EMBL/GenBank/DDBJ whole genome shotgun (WGS) entry which is preliminary data.</text>
</comment>
<proteinExistence type="predicted"/>
<gene>
    <name evidence="1" type="ORF">M9H77_15869</name>
</gene>
<reference evidence="2" key="1">
    <citation type="journal article" date="2023" name="Nat. Plants">
        <title>Single-cell RNA sequencing provides a high-resolution roadmap for understanding the multicellular compartmentation of specialized metabolism.</title>
        <authorList>
            <person name="Sun S."/>
            <person name="Shen X."/>
            <person name="Li Y."/>
            <person name="Li Y."/>
            <person name="Wang S."/>
            <person name="Li R."/>
            <person name="Zhang H."/>
            <person name="Shen G."/>
            <person name="Guo B."/>
            <person name="Wei J."/>
            <person name="Xu J."/>
            <person name="St-Pierre B."/>
            <person name="Chen S."/>
            <person name="Sun C."/>
        </authorList>
    </citation>
    <scope>NUCLEOTIDE SEQUENCE [LARGE SCALE GENOMIC DNA]</scope>
</reference>
<protein>
    <submittedName>
        <fullName evidence="1">Uncharacterized protein</fullName>
    </submittedName>
</protein>
<evidence type="ECO:0000313" key="2">
    <source>
        <dbReference type="Proteomes" id="UP001060085"/>
    </source>
</evidence>
<evidence type="ECO:0000313" key="1">
    <source>
        <dbReference type="EMBL" id="KAI5666016.1"/>
    </source>
</evidence>